<keyword evidence="1" id="KW-0732">Signal</keyword>
<reference evidence="3 4" key="1">
    <citation type="submission" date="2023-07" db="EMBL/GenBank/DDBJ databases">
        <title>Sorghum-associated microbial communities from plants grown in Nebraska, USA.</title>
        <authorList>
            <person name="Schachtman D."/>
        </authorList>
    </citation>
    <scope>NUCLEOTIDE SEQUENCE [LARGE SCALE GENOMIC DNA]</scope>
    <source>
        <strain evidence="3 4">BE190</strain>
    </source>
</reference>
<sequence>MKTTHKYLLIASLISLAVSAQARDLGPDEALKLRDSGTIQSFEKLNELALAQHPGGVIRETELENEWGRYVYQLEVVDAQGVEWDLELDATNGQILKNHQDD</sequence>
<evidence type="ECO:0000313" key="4">
    <source>
        <dbReference type="Proteomes" id="UP001253595"/>
    </source>
</evidence>
<protein>
    <submittedName>
        <fullName evidence="3">Membrane protein YkoI</fullName>
    </submittedName>
</protein>
<feature type="chain" id="PRO_5046235471" evidence="1">
    <location>
        <begin position="23"/>
        <end position="102"/>
    </location>
</feature>
<dbReference type="Pfam" id="PF03413">
    <property type="entry name" value="PepSY"/>
    <property type="match status" value="1"/>
</dbReference>
<accession>A0ABU1V1E1</accession>
<organism evidence="3 4">
    <name type="scientific">Cellvibrio fibrivorans</name>
    <dbReference type="NCBI Taxonomy" id="126350"/>
    <lineage>
        <taxon>Bacteria</taxon>
        <taxon>Pseudomonadati</taxon>
        <taxon>Pseudomonadota</taxon>
        <taxon>Gammaproteobacteria</taxon>
        <taxon>Cellvibrionales</taxon>
        <taxon>Cellvibrionaceae</taxon>
        <taxon>Cellvibrio</taxon>
    </lineage>
</organism>
<dbReference type="EMBL" id="JAVDVX010000006">
    <property type="protein sequence ID" value="MDR7091269.1"/>
    <property type="molecule type" value="Genomic_DNA"/>
</dbReference>
<proteinExistence type="predicted"/>
<name>A0ABU1V1E1_9GAMM</name>
<dbReference type="Gene3D" id="3.10.450.40">
    <property type="match status" value="1"/>
</dbReference>
<dbReference type="RefSeq" id="WP_310074424.1">
    <property type="nucleotide sequence ID" value="NZ_JAVDVX010000006.1"/>
</dbReference>
<dbReference type="InterPro" id="IPR025711">
    <property type="entry name" value="PepSY"/>
</dbReference>
<comment type="caution">
    <text evidence="3">The sequence shown here is derived from an EMBL/GenBank/DDBJ whole genome shotgun (WGS) entry which is preliminary data.</text>
</comment>
<keyword evidence="4" id="KW-1185">Reference proteome</keyword>
<gene>
    <name evidence="3" type="ORF">J2X05_003304</name>
</gene>
<evidence type="ECO:0000259" key="2">
    <source>
        <dbReference type="Pfam" id="PF03413"/>
    </source>
</evidence>
<feature type="domain" description="PepSY" evidence="2">
    <location>
        <begin position="41"/>
        <end position="97"/>
    </location>
</feature>
<feature type="signal peptide" evidence="1">
    <location>
        <begin position="1"/>
        <end position="22"/>
    </location>
</feature>
<evidence type="ECO:0000313" key="3">
    <source>
        <dbReference type="EMBL" id="MDR7091269.1"/>
    </source>
</evidence>
<evidence type="ECO:0000256" key="1">
    <source>
        <dbReference type="SAM" id="SignalP"/>
    </source>
</evidence>
<dbReference type="Proteomes" id="UP001253595">
    <property type="component" value="Unassembled WGS sequence"/>
</dbReference>